<dbReference type="GO" id="GO:0016717">
    <property type="term" value="F:oxidoreductase activity, acting on paired donors, with oxidation of a pair of donors resulting in the reduction of molecular oxygen to two molecules of water"/>
    <property type="evidence" value="ECO:0007669"/>
    <property type="project" value="InterPro"/>
</dbReference>
<name>A0AAN8EXR8_TRICO</name>
<feature type="transmembrane region" description="Helical" evidence="3">
    <location>
        <begin position="21"/>
        <end position="42"/>
    </location>
</feature>
<protein>
    <recommendedName>
        <fullName evidence="4">Fatty acid desaturase N-terminal domain-containing protein</fullName>
    </recommendedName>
</protein>
<evidence type="ECO:0000259" key="4">
    <source>
        <dbReference type="Pfam" id="PF11960"/>
    </source>
</evidence>
<reference evidence="5 6" key="1">
    <citation type="submission" date="2019-10" db="EMBL/GenBank/DDBJ databases">
        <title>Assembly and Annotation for the nematode Trichostrongylus colubriformis.</title>
        <authorList>
            <person name="Martin J."/>
        </authorList>
    </citation>
    <scope>NUCLEOTIDE SEQUENCE [LARGE SCALE GENOMIC DNA]</scope>
    <source>
        <strain evidence="5">G859</strain>
        <tissue evidence="5">Whole worm</tissue>
    </source>
</reference>
<dbReference type="EMBL" id="WIXE01020766">
    <property type="protein sequence ID" value="KAK5968981.1"/>
    <property type="molecule type" value="Genomic_DNA"/>
</dbReference>
<sequence length="56" mass="6365">MLPTVDEVRKAIPPHCFEKNLLTSVSYLVMDLAILAGLYLILPYVEHYLGWIGYLA</sequence>
<feature type="domain" description="Fatty acid desaturase N-terminal" evidence="4">
    <location>
        <begin position="6"/>
        <end position="38"/>
    </location>
</feature>
<comment type="similarity">
    <text evidence="1">Belongs to the fatty acid desaturase type 1 family.</text>
</comment>
<dbReference type="InterPro" id="IPR021863">
    <property type="entry name" value="FAS_N"/>
</dbReference>
<keyword evidence="2" id="KW-0560">Oxidoreductase</keyword>
<dbReference type="AlphaFoldDB" id="A0AAN8EXR8"/>
<evidence type="ECO:0000256" key="1">
    <source>
        <dbReference type="ARBA" id="ARBA00009295"/>
    </source>
</evidence>
<keyword evidence="3" id="KW-0472">Membrane</keyword>
<keyword evidence="6" id="KW-1185">Reference proteome</keyword>
<comment type="caution">
    <text evidence="5">The sequence shown here is derived from an EMBL/GenBank/DDBJ whole genome shotgun (WGS) entry which is preliminary data.</text>
</comment>
<organism evidence="5 6">
    <name type="scientific">Trichostrongylus colubriformis</name>
    <name type="common">Black scour worm</name>
    <dbReference type="NCBI Taxonomy" id="6319"/>
    <lineage>
        <taxon>Eukaryota</taxon>
        <taxon>Metazoa</taxon>
        <taxon>Ecdysozoa</taxon>
        <taxon>Nematoda</taxon>
        <taxon>Chromadorea</taxon>
        <taxon>Rhabditida</taxon>
        <taxon>Rhabditina</taxon>
        <taxon>Rhabditomorpha</taxon>
        <taxon>Strongyloidea</taxon>
        <taxon>Trichostrongylidae</taxon>
        <taxon>Trichostrongylus</taxon>
    </lineage>
</organism>
<gene>
    <name evidence="5" type="ORF">GCK32_008833</name>
</gene>
<evidence type="ECO:0000313" key="6">
    <source>
        <dbReference type="Proteomes" id="UP001331761"/>
    </source>
</evidence>
<keyword evidence="3" id="KW-0812">Transmembrane</keyword>
<dbReference type="Pfam" id="PF11960">
    <property type="entry name" value="DUF3474"/>
    <property type="match status" value="1"/>
</dbReference>
<keyword evidence="3" id="KW-1133">Transmembrane helix</keyword>
<evidence type="ECO:0000256" key="2">
    <source>
        <dbReference type="ARBA" id="ARBA00023002"/>
    </source>
</evidence>
<proteinExistence type="inferred from homology"/>
<dbReference type="Proteomes" id="UP001331761">
    <property type="component" value="Unassembled WGS sequence"/>
</dbReference>
<evidence type="ECO:0000256" key="3">
    <source>
        <dbReference type="SAM" id="Phobius"/>
    </source>
</evidence>
<accession>A0AAN8EXR8</accession>
<evidence type="ECO:0000313" key="5">
    <source>
        <dbReference type="EMBL" id="KAK5968981.1"/>
    </source>
</evidence>